<evidence type="ECO:0000256" key="2">
    <source>
        <dbReference type="ARBA" id="ARBA00022692"/>
    </source>
</evidence>
<evidence type="ECO:0000256" key="6">
    <source>
        <dbReference type="SAM" id="Phobius"/>
    </source>
</evidence>
<dbReference type="InterPro" id="IPR011923">
    <property type="entry name" value="RodA/MrdB"/>
</dbReference>
<dbReference type="PANTHER" id="PTHR30474">
    <property type="entry name" value="CELL CYCLE PROTEIN"/>
    <property type="match status" value="1"/>
</dbReference>
<dbReference type="EMBL" id="JAGQHR010000568">
    <property type="protein sequence ID" value="MCA9729086.1"/>
    <property type="molecule type" value="Genomic_DNA"/>
</dbReference>
<evidence type="ECO:0000256" key="1">
    <source>
        <dbReference type="ARBA" id="ARBA00004141"/>
    </source>
</evidence>
<dbReference type="InterPro" id="IPR001182">
    <property type="entry name" value="FtsW/RodA"/>
</dbReference>
<evidence type="ECO:0000256" key="4">
    <source>
        <dbReference type="ARBA" id="ARBA00022989"/>
    </source>
</evidence>
<sequence>MNFRLYQRRTDWVLLLPALLLLLLGLVTVYSATHVAAGGAGLYFQRHLIYVGLGLAVFVFFFVLPLRLWEDWAYLVYGAALLLLVLVLLVGDASHGSKRWFVVGPLRFQPSEFAKLALLAALARYLGNKRVDLSRAGSVLIAFGLVALPMALVLRQPDLSTAAAFPALALPMLFFAGLSRMLLFVMLSPFVGLLLLQHHVLWAVFLLLSAVLFLRARLPWMVLGLFLILHAGLHWGAPRAIAQLEPYQQARIHTFFDPGADPSGTGWQVLQSRIAIGSGQTLGKGYLQGSQKALAFLPMQHNDFIFSVVGEEWGFIGAGLVVLLFLAFVLRAVQVATVCRSPFASLLLLGGGGLIFYHAAVNIAMTMGLFPVTGLPLPLLSYGGSFLLTVMAMIGQMGNAAVHRFDH</sequence>
<evidence type="ECO:0000256" key="3">
    <source>
        <dbReference type="ARBA" id="ARBA00022960"/>
    </source>
</evidence>
<feature type="transmembrane region" description="Helical" evidence="6">
    <location>
        <begin position="47"/>
        <end position="65"/>
    </location>
</feature>
<organism evidence="7 8">
    <name type="scientific">Eiseniibacteriota bacterium</name>
    <dbReference type="NCBI Taxonomy" id="2212470"/>
    <lineage>
        <taxon>Bacteria</taxon>
        <taxon>Candidatus Eiseniibacteriota</taxon>
    </lineage>
</organism>
<evidence type="ECO:0000256" key="5">
    <source>
        <dbReference type="ARBA" id="ARBA00023136"/>
    </source>
</evidence>
<protein>
    <submittedName>
        <fullName evidence="7">Rod shape-determining protein RodA</fullName>
    </submittedName>
</protein>
<dbReference type="PANTHER" id="PTHR30474:SF1">
    <property type="entry name" value="PEPTIDOGLYCAN GLYCOSYLTRANSFERASE MRDB"/>
    <property type="match status" value="1"/>
</dbReference>
<proteinExistence type="predicted"/>
<keyword evidence="5 6" id="KW-0472">Membrane</keyword>
<dbReference type="GO" id="GO:0005886">
    <property type="term" value="C:plasma membrane"/>
    <property type="evidence" value="ECO:0007669"/>
    <property type="project" value="TreeGrafter"/>
</dbReference>
<name>A0A956RPW1_UNCEI</name>
<dbReference type="Proteomes" id="UP000697710">
    <property type="component" value="Unassembled WGS sequence"/>
</dbReference>
<comment type="caution">
    <text evidence="7">The sequence shown here is derived from an EMBL/GenBank/DDBJ whole genome shotgun (WGS) entry which is preliminary data.</text>
</comment>
<gene>
    <name evidence="7" type="primary">rodA</name>
    <name evidence="7" type="ORF">KC729_15450</name>
</gene>
<feature type="transmembrane region" description="Helical" evidence="6">
    <location>
        <begin position="220"/>
        <end position="237"/>
    </location>
</feature>
<keyword evidence="2 6" id="KW-0812">Transmembrane</keyword>
<feature type="transmembrane region" description="Helical" evidence="6">
    <location>
        <begin position="345"/>
        <end position="370"/>
    </location>
</feature>
<keyword evidence="4 6" id="KW-1133">Transmembrane helix</keyword>
<feature type="transmembrane region" description="Helical" evidence="6">
    <location>
        <begin position="382"/>
        <end position="402"/>
    </location>
</feature>
<dbReference type="NCBIfam" id="NF037961">
    <property type="entry name" value="RodA_shape"/>
    <property type="match status" value="1"/>
</dbReference>
<dbReference type="GO" id="GO:0015648">
    <property type="term" value="F:lipid-linked peptidoglycan transporter activity"/>
    <property type="evidence" value="ECO:0007669"/>
    <property type="project" value="TreeGrafter"/>
</dbReference>
<evidence type="ECO:0000313" key="7">
    <source>
        <dbReference type="EMBL" id="MCA9729086.1"/>
    </source>
</evidence>
<feature type="transmembrane region" description="Helical" evidence="6">
    <location>
        <begin position="166"/>
        <end position="187"/>
    </location>
</feature>
<feature type="transmembrane region" description="Helical" evidence="6">
    <location>
        <begin position="72"/>
        <end position="91"/>
    </location>
</feature>
<keyword evidence="3" id="KW-0133">Cell shape</keyword>
<reference evidence="7" key="1">
    <citation type="submission" date="2020-04" db="EMBL/GenBank/DDBJ databases">
        <authorList>
            <person name="Zhang T."/>
        </authorList>
    </citation>
    <scope>NUCLEOTIDE SEQUENCE</scope>
    <source>
        <strain evidence="7">HKST-UBA01</strain>
    </source>
</reference>
<dbReference type="GO" id="GO:0032153">
    <property type="term" value="C:cell division site"/>
    <property type="evidence" value="ECO:0007669"/>
    <property type="project" value="TreeGrafter"/>
</dbReference>
<feature type="transmembrane region" description="Helical" evidence="6">
    <location>
        <begin position="136"/>
        <end position="154"/>
    </location>
</feature>
<dbReference type="AlphaFoldDB" id="A0A956RPW1"/>
<reference evidence="7" key="2">
    <citation type="journal article" date="2021" name="Microbiome">
        <title>Successional dynamics and alternative stable states in a saline activated sludge microbial community over 9 years.</title>
        <authorList>
            <person name="Wang Y."/>
            <person name="Ye J."/>
            <person name="Ju F."/>
            <person name="Liu L."/>
            <person name="Boyd J.A."/>
            <person name="Deng Y."/>
            <person name="Parks D.H."/>
            <person name="Jiang X."/>
            <person name="Yin X."/>
            <person name="Woodcroft B.J."/>
            <person name="Tyson G.W."/>
            <person name="Hugenholtz P."/>
            <person name="Polz M.F."/>
            <person name="Zhang T."/>
        </authorList>
    </citation>
    <scope>NUCLEOTIDE SEQUENCE</scope>
    <source>
        <strain evidence="7">HKST-UBA01</strain>
    </source>
</reference>
<feature type="transmembrane region" description="Helical" evidence="6">
    <location>
        <begin position="313"/>
        <end position="333"/>
    </location>
</feature>
<evidence type="ECO:0000313" key="8">
    <source>
        <dbReference type="Proteomes" id="UP000697710"/>
    </source>
</evidence>
<accession>A0A956RPW1</accession>
<dbReference type="NCBIfam" id="TIGR02210">
    <property type="entry name" value="rodA_shape"/>
    <property type="match status" value="1"/>
</dbReference>
<dbReference type="GO" id="GO:0008360">
    <property type="term" value="P:regulation of cell shape"/>
    <property type="evidence" value="ECO:0007669"/>
    <property type="project" value="UniProtKB-KW"/>
</dbReference>
<feature type="transmembrane region" description="Helical" evidence="6">
    <location>
        <begin position="193"/>
        <end position="213"/>
    </location>
</feature>
<dbReference type="GO" id="GO:0051301">
    <property type="term" value="P:cell division"/>
    <property type="evidence" value="ECO:0007669"/>
    <property type="project" value="InterPro"/>
</dbReference>
<dbReference type="Pfam" id="PF01098">
    <property type="entry name" value="FTSW_RODA_SPOVE"/>
    <property type="match status" value="1"/>
</dbReference>
<comment type="subcellular location">
    <subcellularLocation>
        <location evidence="1">Membrane</location>
        <topology evidence="1">Multi-pass membrane protein</topology>
    </subcellularLocation>
</comment>